<dbReference type="InterPro" id="IPR052523">
    <property type="entry name" value="Trichothecene_AcTrans"/>
</dbReference>
<accession>E9DYM1</accession>
<dbReference type="PROSITE" id="PS51186">
    <property type="entry name" value="GNAT"/>
    <property type="match status" value="1"/>
</dbReference>
<reference evidence="2 3" key="1">
    <citation type="journal article" date="2011" name="PLoS Genet.">
        <title>Genome sequencing and comparative transcriptomics of the model entomopathogenic fungi Metarhizium anisopliae and M. acridum.</title>
        <authorList>
            <person name="Gao Q."/>
            <person name="Jin K."/>
            <person name="Ying S.H."/>
            <person name="Zhang Y."/>
            <person name="Xiao G."/>
            <person name="Shang Y."/>
            <person name="Duan Z."/>
            <person name="Hu X."/>
            <person name="Xie X.Q."/>
            <person name="Zhou G."/>
            <person name="Peng G."/>
            <person name="Luo Z."/>
            <person name="Huang W."/>
            <person name="Wang B."/>
            <person name="Fang W."/>
            <person name="Wang S."/>
            <person name="Zhong Y."/>
            <person name="Ma L.J."/>
            <person name="St Leger R.J."/>
            <person name="Zhao G.P."/>
            <person name="Pei Y."/>
            <person name="Feng M.G."/>
            <person name="Xia Y."/>
            <person name="Wang C."/>
        </authorList>
    </citation>
    <scope>NUCLEOTIDE SEQUENCE [LARGE SCALE GENOMIC DNA]</scope>
    <source>
        <strain evidence="2 3">CQMa 102</strain>
    </source>
</reference>
<dbReference type="AlphaFoldDB" id="E9DYM1"/>
<dbReference type="InterPro" id="IPR016181">
    <property type="entry name" value="Acyl_CoA_acyltransferase"/>
</dbReference>
<dbReference type="GO" id="GO:0016747">
    <property type="term" value="F:acyltransferase activity, transferring groups other than amino-acyl groups"/>
    <property type="evidence" value="ECO:0007669"/>
    <property type="project" value="InterPro"/>
</dbReference>
<dbReference type="GeneID" id="19247029"/>
<keyword evidence="2" id="KW-0808">Transferase</keyword>
<evidence type="ECO:0000313" key="2">
    <source>
        <dbReference type="EMBL" id="EFY91291.1"/>
    </source>
</evidence>
<dbReference type="EMBL" id="GL698483">
    <property type="protein sequence ID" value="EFY91291.1"/>
    <property type="molecule type" value="Genomic_DNA"/>
</dbReference>
<name>E9DYM1_METAQ</name>
<evidence type="ECO:0000259" key="1">
    <source>
        <dbReference type="PROSITE" id="PS51186"/>
    </source>
</evidence>
<dbReference type="PANTHER" id="PTHR42791">
    <property type="entry name" value="GNAT FAMILY ACETYLTRANSFERASE"/>
    <property type="match status" value="1"/>
</dbReference>
<evidence type="ECO:0000313" key="3">
    <source>
        <dbReference type="Proteomes" id="UP000002499"/>
    </source>
</evidence>
<dbReference type="Proteomes" id="UP000002499">
    <property type="component" value="Unassembled WGS sequence"/>
</dbReference>
<gene>
    <name evidence="2" type="ORF">MAC_02718</name>
</gene>
<dbReference type="InParanoid" id="E9DYM1"/>
<sequence>MAKPSFDIVIPLADDAALTADIHLRAMADDVLTNAQFPNSQAWEYFREWLTRNTREHIQQSGKGVLIARDPATGDTASFIKWLEYGPGGEDAVAPRTTAVEDEWPDFCGRSILDEYASIAGDIRKRILGQKGYFHVTFLCTDPKWGGRGAASALLRELKDMAEDAGKAIVLEGVMSAVPLYKRLGFETRQELQMMLPPRGSKKRTERYLEHTMVWTPASLDTAQQRQAQ</sequence>
<dbReference type="InterPro" id="IPR000182">
    <property type="entry name" value="GNAT_dom"/>
</dbReference>
<organism evidence="3">
    <name type="scientific">Metarhizium acridum (strain CQMa 102)</name>
    <dbReference type="NCBI Taxonomy" id="655827"/>
    <lineage>
        <taxon>Eukaryota</taxon>
        <taxon>Fungi</taxon>
        <taxon>Dikarya</taxon>
        <taxon>Ascomycota</taxon>
        <taxon>Pezizomycotina</taxon>
        <taxon>Sordariomycetes</taxon>
        <taxon>Hypocreomycetidae</taxon>
        <taxon>Hypocreales</taxon>
        <taxon>Clavicipitaceae</taxon>
        <taxon>Metarhizium</taxon>
    </lineage>
</organism>
<dbReference type="Pfam" id="PF13673">
    <property type="entry name" value="Acetyltransf_10"/>
    <property type="match status" value="1"/>
</dbReference>
<dbReference type="CDD" id="cd04301">
    <property type="entry name" value="NAT_SF"/>
    <property type="match status" value="1"/>
</dbReference>
<dbReference type="Gene3D" id="3.40.630.30">
    <property type="match status" value="1"/>
</dbReference>
<keyword evidence="3" id="KW-1185">Reference proteome</keyword>
<dbReference type="OrthoDB" id="61113at2759"/>
<dbReference type="eggNOG" id="ENOG502SVCF">
    <property type="taxonomic scope" value="Eukaryota"/>
</dbReference>
<dbReference type="KEGG" id="maw:19247029"/>
<dbReference type="OMA" id="HVTYLCT"/>
<dbReference type="HOGENOM" id="CLU_060131_6_3_1"/>
<dbReference type="PANTHER" id="PTHR42791:SF2">
    <property type="entry name" value="N-ACETYLTRANSFERASE DOMAIN-CONTAINING PROTEIN"/>
    <property type="match status" value="1"/>
</dbReference>
<feature type="domain" description="N-acetyltransferase" evidence="1">
    <location>
        <begin position="66"/>
        <end position="214"/>
    </location>
</feature>
<protein>
    <submittedName>
        <fullName evidence="2">GNAT family acetyltransferase</fullName>
    </submittedName>
</protein>
<dbReference type="RefSeq" id="XP_007809058.1">
    <property type="nucleotide sequence ID" value="XM_007810867.1"/>
</dbReference>
<dbReference type="SUPFAM" id="SSF55729">
    <property type="entry name" value="Acyl-CoA N-acyltransferases (Nat)"/>
    <property type="match status" value="1"/>
</dbReference>
<proteinExistence type="predicted"/>